<name>A0ABW3FML1_9PSEU</name>
<sequence length="182" mass="19967">MTSFGIRGAYNGLCRTPGCPNPSKWVPGGETLLFADCSRRWRCAECTSVISRLRSEGTDATEAEIMRLRGIRVNIHAIAGLPVSRVYYRVPTRHVGGPHFGARDDAVRHALAWHAAQQQLTSVPLPAPVIEERWLIDLQEGTALDLVAERVEVNPLRPNTVGFSAAHADPASLPSHLSTDRR</sequence>
<dbReference type="RefSeq" id="WP_263250673.1">
    <property type="nucleotide sequence ID" value="NZ_BAABLT010000033.1"/>
</dbReference>
<gene>
    <name evidence="1" type="ORF">ACFQ16_03895</name>
</gene>
<organism evidence="1 2">
    <name type="scientific">Saccharopolyspora rosea</name>
    <dbReference type="NCBI Taxonomy" id="524884"/>
    <lineage>
        <taxon>Bacteria</taxon>
        <taxon>Bacillati</taxon>
        <taxon>Actinomycetota</taxon>
        <taxon>Actinomycetes</taxon>
        <taxon>Pseudonocardiales</taxon>
        <taxon>Pseudonocardiaceae</taxon>
        <taxon>Saccharopolyspora</taxon>
    </lineage>
</organism>
<evidence type="ECO:0000313" key="2">
    <source>
        <dbReference type="Proteomes" id="UP001597018"/>
    </source>
</evidence>
<keyword evidence="2" id="KW-1185">Reference proteome</keyword>
<dbReference type="EMBL" id="JBHTIW010000002">
    <property type="protein sequence ID" value="MFD0918877.1"/>
    <property type="molecule type" value="Genomic_DNA"/>
</dbReference>
<protein>
    <submittedName>
        <fullName evidence="1">Uncharacterized protein</fullName>
    </submittedName>
</protein>
<comment type="caution">
    <text evidence="1">The sequence shown here is derived from an EMBL/GenBank/DDBJ whole genome shotgun (WGS) entry which is preliminary data.</text>
</comment>
<accession>A0ABW3FML1</accession>
<dbReference type="Proteomes" id="UP001597018">
    <property type="component" value="Unassembled WGS sequence"/>
</dbReference>
<reference evidence="2" key="1">
    <citation type="journal article" date="2019" name="Int. J. Syst. Evol. Microbiol.">
        <title>The Global Catalogue of Microorganisms (GCM) 10K type strain sequencing project: providing services to taxonomists for standard genome sequencing and annotation.</title>
        <authorList>
            <consortium name="The Broad Institute Genomics Platform"/>
            <consortium name="The Broad Institute Genome Sequencing Center for Infectious Disease"/>
            <person name="Wu L."/>
            <person name="Ma J."/>
        </authorList>
    </citation>
    <scope>NUCLEOTIDE SEQUENCE [LARGE SCALE GENOMIC DNA]</scope>
    <source>
        <strain evidence="2">CCUG 56401</strain>
    </source>
</reference>
<proteinExistence type="predicted"/>
<evidence type="ECO:0000313" key="1">
    <source>
        <dbReference type="EMBL" id="MFD0918877.1"/>
    </source>
</evidence>